<accession>A0ABV8QA24</accession>
<dbReference type="Proteomes" id="UP001595900">
    <property type="component" value="Unassembled WGS sequence"/>
</dbReference>
<dbReference type="Pfam" id="PF00107">
    <property type="entry name" value="ADH_zinc_N"/>
    <property type="match status" value="1"/>
</dbReference>
<dbReference type="InterPro" id="IPR051397">
    <property type="entry name" value="Zn-ADH-like_protein"/>
</dbReference>
<dbReference type="SMART" id="SM00829">
    <property type="entry name" value="PKS_ER"/>
    <property type="match status" value="1"/>
</dbReference>
<dbReference type="InterPro" id="IPR036291">
    <property type="entry name" value="NAD(P)-bd_dom_sf"/>
</dbReference>
<evidence type="ECO:0000313" key="2">
    <source>
        <dbReference type="EMBL" id="MFC4244311.1"/>
    </source>
</evidence>
<dbReference type="EMBL" id="JBHSCN010000005">
    <property type="protein sequence ID" value="MFC4244311.1"/>
    <property type="molecule type" value="Genomic_DNA"/>
</dbReference>
<keyword evidence="3" id="KW-1185">Reference proteome</keyword>
<dbReference type="InterPro" id="IPR020843">
    <property type="entry name" value="ER"/>
</dbReference>
<dbReference type="InterPro" id="IPR023076">
    <property type="entry name" value="HMG_CoA_Rdtase_CS"/>
</dbReference>
<proteinExistence type="predicted"/>
<name>A0ABV8QA24_9MICO</name>
<dbReference type="Gene3D" id="3.90.180.10">
    <property type="entry name" value="Medium-chain alcohol dehydrogenases, catalytic domain"/>
    <property type="match status" value="2"/>
</dbReference>
<protein>
    <submittedName>
        <fullName evidence="2">Zinc-binding dehydrogenase</fullName>
    </submittedName>
</protein>
<dbReference type="PROSITE" id="PS00318">
    <property type="entry name" value="HMG_COA_REDUCTASE_2"/>
    <property type="match status" value="1"/>
</dbReference>
<dbReference type="PANTHER" id="PTHR43677:SF11">
    <property type="entry name" value="ZINC-CONTAINING ALCOHOL DEHYDROGENASE"/>
    <property type="match status" value="1"/>
</dbReference>
<evidence type="ECO:0000259" key="1">
    <source>
        <dbReference type="SMART" id="SM00829"/>
    </source>
</evidence>
<comment type="caution">
    <text evidence="2">The sequence shown here is derived from an EMBL/GenBank/DDBJ whole genome shotgun (WGS) entry which is preliminary data.</text>
</comment>
<organism evidence="2 3">
    <name type="scientific">Gryllotalpicola reticulitermitis</name>
    <dbReference type="NCBI Taxonomy" id="1184153"/>
    <lineage>
        <taxon>Bacteria</taxon>
        <taxon>Bacillati</taxon>
        <taxon>Actinomycetota</taxon>
        <taxon>Actinomycetes</taxon>
        <taxon>Micrococcales</taxon>
        <taxon>Microbacteriaceae</taxon>
        <taxon>Gryllotalpicola</taxon>
    </lineage>
</organism>
<dbReference type="RefSeq" id="WP_390229523.1">
    <property type="nucleotide sequence ID" value="NZ_JBHSCN010000005.1"/>
</dbReference>
<dbReference type="Gene3D" id="3.40.50.720">
    <property type="entry name" value="NAD(P)-binding Rossmann-like Domain"/>
    <property type="match status" value="1"/>
</dbReference>
<evidence type="ECO:0000313" key="3">
    <source>
        <dbReference type="Proteomes" id="UP001595900"/>
    </source>
</evidence>
<feature type="domain" description="Enoyl reductase (ER)" evidence="1">
    <location>
        <begin position="4"/>
        <end position="317"/>
    </location>
</feature>
<dbReference type="InterPro" id="IPR011032">
    <property type="entry name" value="GroES-like_sf"/>
</dbReference>
<dbReference type="SUPFAM" id="SSF51735">
    <property type="entry name" value="NAD(P)-binding Rossmann-fold domains"/>
    <property type="match status" value="1"/>
</dbReference>
<dbReference type="SUPFAM" id="SSF50129">
    <property type="entry name" value="GroES-like"/>
    <property type="match status" value="1"/>
</dbReference>
<reference evidence="3" key="1">
    <citation type="journal article" date="2019" name="Int. J. Syst. Evol. Microbiol.">
        <title>The Global Catalogue of Microorganisms (GCM) 10K type strain sequencing project: providing services to taxonomists for standard genome sequencing and annotation.</title>
        <authorList>
            <consortium name="The Broad Institute Genomics Platform"/>
            <consortium name="The Broad Institute Genome Sequencing Center for Infectious Disease"/>
            <person name="Wu L."/>
            <person name="Ma J."/>
        </authorList>
    </citation>
    <scope>NUCLEOTIDE SEQUENCE [LARGE SCALE GENOMIC DNA]</scope>
    <source>
        <strain evidence="3">CGMCC 1.10363</strain>
    </source>
</reference>
<gene>
    <name evidence="2" type="ORF">ACFOYW_13100</name>
</gene>
<dbReference type="PANTHER" id="PTHR43677">
    <property type="entry name" value="SHORT-CHAIN DEHYDROGENASE/REDUCTASE"/>
    <property type="match status" value="1"/>
</dbReference>
<sequence>MKAAVVTDFSLPPRYDEFPEPTASGEHELVVDVLAAGLHPRVRSQASGSHYTSTGSLPMVPGVDGVGRDERGRLRYFVLDEPTLGAMAERTVIDARRSIVLPDDADPVQIAAAVNPVLSSWLALKNRAGFQPGQSVLVLGATGSAGRMSVQVARHFGAGRVVVAGRNAERLALAAAAGAQASVSVLGDDDAVADAIAREAADVDVVLDYVWGPLTTLAMTALITARPDRGKPLTWVEIGSVGGGTAGIPSAALRSSKLSLVGSGQGSVGAAEIVAELPAMAAAIAAGDFSLDATTVPLAEVERAFADPSLVEARVVIVPR</sequence>
<dbReference type="InterPro" id="IPR013149">
    <property type="entry name" value="ADH-like_C"/>
</dbReference>